<dbReference type="Gene3D" id="3.40.30.10">
    <property type="entry name" value="Glutaredoxin"/>
    <property type="match status" value="1"/>
</dbReference>
<dbReference type="PIRSF" id="PIRSF000216">
    <property type="entry name" value="NADH_DH_24kDa"/>
    <property type="match status" value="1"/>
</dbReference>
<keyword evidence="4 7" id="KW-0408">Iron</keyword>
<dbReference type="GO" id="GO:0046872">
    <property type="term" value="F:metal ion binding"/>
    <property type="evidence" value="ECO:0007669"/>
    <property type="project" value="UniProtKB-KW"/>
</dbReference>
<dbReference type="Pfam" id="PF01257">
    <property type="entry name" value="2Fe-2S_thioredx"/>
    <property type="match status" value="1"/>
</dbReference>
<keyword evidence="5 7" id="KW-0411">Iron-sulfur</keyword>
<dbReference type="OrthoDB" id="9807941at2"/>
<dbReference type="GO" id="GO:0016491">
    <property type="term" value="F:oxidoreductase activity"/>
    <property type="evidence" value="ECO:0007669"/>
    <property type="project" value="InterPro"/>
</dbReference>
<dbReference type="PANTHER" id="PTHR43342">
    <property type="entry name" value="NADH-QUINONE OXIDOREDUCTASE, E SUBUNIT"/>
    <property type="match status" value="1"/>
</dbReference>
<evidence type="ECO:0000256" key="3">
    <source>
        <dbReference type="ARBA" id="ARBA00022723"/>
    </source>
</evidence>
<dbReference type="SUPFAM" id="SSF52833">
    <property type="entry name" value="Thioredoxin-like"/>
    <property type="match status" value="1"/>
</dbReference>
<name>A0A4V1MZR6_9BACT</name>
<organism evidence="8 9">
    <name type="scientific">Ancylomarina salipaludis</name>
    <dbReference type="NCBI Taxonomy" id="2501299"/>
    <lineage>
        <taxon>Bacteria</taxon>
        <taxon>Pseudomonadati</taxon>
        <taxon>Bacteroidota</taxon>
        <taxon>Bacteroidia</taxon>
        <taxon>Marinilabiliales</taxon>
        <taxon>Marinifilaceae</taxon>
        <taxon>Ancylomarina</taxon>
    </lineage>
</organism>
<keyword evidence="3 7" id="KW-0479">Metal-binding</keyword>
<gene>
    <name evidence="8" type="ORF">EO244_15720</name>
</gene>
<dbReference type="EMBL" id="SAXA01000020">
    <property type="protein sequence ID" value="RXQ88062.1"/>
    <property type="molecule type" value="Genomic_DNA"/>
</dbReference>
<evidence type="ECO:0000256" key="1">
    <source>
        <dbReference type="ARBA" id="ARBA00010643"/>
    </source>
</evidence>
<feature type="binding site" evidence="7">
    <location>
        <position position="119"/>
    </location>
    <ligand>
        <name>[2Fe-2S] cluster</name>
        <dbReference type="ChEBI" id="CHEBI:190135"/>
    </ligand>
</feature>
<dbReference type="InterPro" id="IPR041921">
    <property type="entry name" value="NuoE_N"/>
</dbReference>
<dbReference type="AlphaFoldDB" id="A0A4V1MZR6"/>
<evidence type="ECO:0000256" key="4">
    <source>
        <dbReference type="ARBA" id="ARBA00023004"/>
    </source>
</evidence>
<reference evidence="8 9" key="1">
    <citation type="submission" date="2019-01" db="EMBL/GenBank/DDBJ databases">
        <title>Ancylomarina salipaludis sp. nov., isolated from a salt marsh.</title>
        <authorList>
            <person name="Yoon J.-H."/>
        </authorList>
    </citation>
    <scope>NUCLEOTIDE SEQUENCE [LARGE SCALE GENOMIC DNA]</scope>
    <source>
        <strain evidence="8 9">SHSM-M15</strain>
    </source>
</reference>
<evidence type="ECO:0000256" key="2">
    <source>
        <dbReference type="ARBA" id="ARBA00022714"/>
    </source>
</evidence>
<dbReference type="InterPro" id="IPR002023">
    <property type="entry name" value="NuoE-like"/>
</dbReference>
<dbReference type="InterPro" id="IPR028431">
    <property type="entry name" value="NADP_DH_HndA-like"/>
</dbReference>
<comment type="cofactor">
    <cofactor evidence="6">
        <name>[2Fe-2S] cluster</name>
        <dbReference type="ChEBI" id="CHEBI:190135"/>
    </cofactor>
</comment>
<protein>
    <submittedName>
        <fullName evidence="8">NAD(P)H-dependent oxidoreductase subunit E</fullName>
    </submittedName>
</protein>
<dbReference type="PANTHER" id="PTHR43342:SF1">
    <property type="entry name" value="BIFURCATING [FEFE] HYDROGENASE GAMMA SUBUNIT"/>
    <property type="match status" value="1"/>
</dbReference>
<dbReference type="Proteomes" id="UP000289703">
    <property type="component" value="Unassembled WGS sequence"/>
</dbReference>
<feature type="binding site" evidence="7">
    <location>
        <position position="83"/>
    </location>
    <ligand>
        <name>[2Fe-2S] cluster</name>
        <dbReference type="ChEBI" id="CHEBI:190135"/>
    </ligand>
</feature>
<proteinExistence type="inferred from homology"/>
<comment type="similarity">
    <text evidence="1">Belongs to the complex I 24 kDa subunit family.</text>
</comment>
<dbReference type="PROSITE" id="PS01099">
    <property type="entry name" value="COMPLEX1_24K"/>
    <property type="match status" value="1"/>
</dbReference>
<evidence type="ECO:0000313" key="8">
    <source>
        <dbReference type="EMBL" id="RXQ88062.1"/>
    </source>
</evidence>
<dbReference type="GO" id="GO:0051537">
    <property type="term" value="F:2 iron, 2 sulfur cluster binding"/>
    <property type="evidence" value="ECO:0007669"/>
    <property type="project" value="UniProtKB-KW"/>
</dbReference>
<evidence type="ECO:0000313" key="9">
    <source>
        <dbReference type="Proteomes" id="UP000289703"/>
    </source>
</evidence>
<dbReference type="InterPro" id="IPR036249">
    <property type="entry name" value="Thioredoxin-like_sf"/>
</dbReference>
<comment type="cofactor">
    <cofactor evidence="7">
        <name>[2Fe-2S] cluster</name>
        <dbReference type="ChEBI" id="CHEBI:190135"/>
    </cofactor>
    <text evidence="7">Binds 1 [2Fe-2S] cluster.</text>
</comment>
<dbReference type="CDD" id="cd03064">
    <property type="entry name" value="TRX_Fd_NuoE"/>
    <property type="match status" value="1"/>
</dbReference>
<evidence type="ECO:0000256" key="7">
    <source>
        <dbReference type="PIRSR" id="PIRSR000216-1"/>
    </source>
</evidence>
<keyword evidence="2 7" id="KW-0001">2Fe-2S</keyword>
<accession>A0A4V1MZR6</accession>
<keyword evidence="9" id="KW-1185">Reference proteome</keyword>
<dbReference type="FunFam" id="3.40.30.10:FF:000015">
    <property type="entry name" value="NADH-quinone oxidoreductase subunit E"/>
    <property type="match status" value="1"/>
</dbReference>
<feature type="binding site" evidence="7">
    <location>
        <position position="123"/>
    </location>
    <ligand>
        <name>[2Fe-2S] cluster</name>
        <dbReference type="ChEBI" id="CHEBI:190135"/>
    </ligand>
</feature>
<dbReference type="InterPro" id="IPR042128">
    <property type="entry name" value="NuoE_dom"/>
</dbReference>
<evidence type="ECO:0000256" key="6">
    <source>
        <dbReference type="ARBA" id="ARBA00034078"/>
    </source>
</evidence>
<comment type="caution">
    <text evidence="8">The sequence shown here is derived from an EMBL/GenBank/DDBJ whole genome shotgun (WGS) entry which is preliminary data.</text>
</comment>
<sequence length="158" mass="17707">MNNQAELVKDLAIEHGVKREELLPILQAVVEKDRYLSADAILKIAEETKIPAADVYGTASFYSFLDIIPRGKYVIRVCKTITCSMKGKNQILLALEDFLKIKLGETTPDKLFTILETNCLGWCHKAPAMLVNDDVYTELTPNKVVDILSSYKQEADAE</sequence>
<dbReference type="RefSeq" id="WP_129255639.1">
    <property type="nucleotide sequence ID" value="NZ_SAXA01000020.1"/>
</dbReference>
<feature type="binding site" evidence="7">
    <location>
        <position position="78"/>
    </location>
    <ligand>
        <name>[2Fe-2S] cluster</name>
        <dbReference type="ChEBI" id="CHEBI:190135"/>
    </ligand>
</feature>
<evidence type="ECO:0000256" key="5">
    <source>
        <dbReference type="ARBA" id="ARBA00023014"/>
    </source>
</evidence>
<dbReference type="Gene3D" id="1.10.10.1590">
    <property type="entry name" value="NADH-quinone oxidoreductase subunit E"/>
    <property type="match status" value="1"/>
</dbReference>